<keyword evidence="2" id="KW-1185">Reference proteome</keyword>
<evidence type="ECO:0000313" key="1">
    <source>
        <dbReference type="EMBL" id="CAJ0587520.1"/>
    </source>
</evidence>
<proteinExistence type="predicted"/>
<reference evidence="1" key="1">
    <citation type="submission" date="2023-06" db="EMBL/GenBank/DDBJ databases">
        <authorList>
            <person name="Delattre M."/>
        </authorList>
    </citation>
    <scope>NUCLEOTIDE SEQUENCE</scope>
    <source>
        <strain evidence="1">AF72</strain>
    </source>
</reference>
<dbReference type="AlphaFoldDB" id="A0AA36DHU8"/>
<protein>
    <submittedName>
        <fullName evidence="1">Uncharacterized protein</fullName>
    </submittedName>
</protein>
<accession>A0AA36DHU8</accession>
<sequence length="157" mass="18333">MSIFCYPITALRSLLQKSRSYKVKLDVKTPQRSSYRKLAADLAIDVNPDQDSAEFFAIHDAKEEVFIKETRKKLELIRAEIDMIEKPEEEEQDPDSKYEYYYDETISIVYGDDSYTESQEGEPLNYAFYENSYTDASSKFRTDSPLAKYPTTQLQLE</sequence>
<gene>
    <name evidence="1" type="ORF">MSPICULIGERA_LOCUS25483</name>
</gene>
<comment type="caution">
    <text evidence="1">The sequence shown here is derived from an EMBL/GenBank/DDBJ whole genome shotgun (WGS) entry which is preliminary data.</text>
</comment>
<name>A0AA36DHU8_9BILA</name>
<organism evidence="1 2">
    <name type="scientific">Mesorhabditis spiculigera</name>
    <dbReference type="NCBI Taxonomy" id="96644"/>
    <lineage>
        <taxon>Eukaryota</taxon>
        <taxon>Metazoa</taxon>
        <taxon>Ecdysozoa</taxon>
        <taxon>Nematoda</taxon>
        <taxon>Chromadorea</taxon>
        <taxon>Rhabditida</taxon>
        <taxon>Rhabditina</taxon>
        <taxon>Rhabditomorpha</taxon>
        <taxon>Rhabditoidea</taxon>
        <taxon>Rhabditidae</taxon>
        <taxon>Mesorhabditinae</taxon>
        <taxon>Mesorhabditis</taxon>
    </lineage>
</organism>
<evidence type="ECO:0000313" key="2">
    <source>
        <dbReference type="Proteomes" id="UP001177023"/>
    </source>
</evidence>
<dbReference type="EMBL" id="CATQJA010002710">
    <property type="protein sequence ID" value="CAJ0587520.1"/>
    <property type="molecule type" value="Genomic_DNA"/>
</dbReference>
<feature type="non-terminal residue" evidence="1">
    <location>
        <position position="157"/>
    </location>
</feature>
<dbReference type="Proteomes" id="UP001177023">
    <property type="component" value="Unassembled WGS sequence"/>
</dbReference>